<evidence type="ECO:0000259" key="6">
    <source>
        <dbReference type="PROSITE" id="PS01124"/>
    </source>
</evidence>
<dbReference type="InterPro" id="IPR009057">
    <property type="entry name" value="Homeodomain-like_sf"/>
</dbReference>
<dbReference type="GO" id="GO:0043565">
    <property type="term" value="F:sequence-specific DNA binding"/>
    <property type="evidence" value="ECO:0007669"/>
    <property type="project" value="InterPro"/>
</dbReference>
<accession>A0A024E791</accession>
<sequence>MKLPMAEPLISIEQAQSNAGPLVIASVLDSPIERTSAPHRHARGQLLGARRGLLTVEAADHHWVVPATHAVWIPPDCVHGLRSHGPFHGWSVYVVAPACVVLPGQPCIIATSGLLREAVDRAATWSEGPLDQRQERIAQLIVDEVAALPAEPFGLPLPLDPRLRRISQALADDLADNRSLTEWAQWAGLSARTLARRFVDETGFSFSQWRQRARLLRALELLAADVPVTTIALELGYDNVSAFIAMFRRTFGVTPGRYFIAGR</sequence>
<evidence type="ECO:0000313" key="8">
    <source>
        <dbReference type="Proteomes" id="UP000026913"/>
    </source>
</evidence>
<reference evidence="7 8" key="1">
    <citation type="journal article" date="2012" name="J. Bacteriol.">
        <title>Genome sequence of cold-adapted Pseudomonas mandelii strain JR-1.</title>
        <authorList>
            <person name="Jang S.H."/>
            <person name="Kim J."/>
            <person name="Kim J."/>
            <person name="Hong S."/>
            <person name="Lee C."/>
        </authorList>
    </citation>
    <scope>NUCLEOTIDE SEQUENCE [LARGE SCALE GENOMIC DNA]</scope>
    <source>
        <strain evidence="7 8">JR-1</strain>
    </source>
</reference>
<dbReference type="SMART" id="SM00342">
    <property type="entry name" value="HTH_ARAC"/>
    <property type="match status" value="1"/>
</dbReference>
<dbReference type="Gene3D" id="1.10.10.60">
    <property type="entry name" value="Homeodomain-like"/>
    <property type="match status" value="1"/>
</dbReference>
<name>A0A024E791_9PSED</name>
<evidence type="ECO:0000256" key="1">
    <source>
        <dbReference type="ARBA" id="ARBA00022491"/>
    </source>
</evidence>
<dbReference type="PRINTS" id="PR00032">
    <property type="entry name" value="HTHARAC"/>
</dbReference>
<dbReference type="HOGENOM" id="CLU_000445_87_0_6"/>
<protein>
    <submittedName>
        <fullName evidence="7">AraC family transcriptional regulator</fullName>
    </submittedName>
</protein>
<evidence type="ECO:0000256" key="5">
    <source>
        <dbReference type="ARBA" id="ARBA00023163"/>
    </source>
</evidence>
<feature type="domain" description="HTH araC/xylS-type" evidence="6">
    <location>
        <begin position="164"/>
        <end position="261"/>
    </location>
</feature>
<dbReference type="AlphaFoldDB" id="A0A024E791"/>
<dbReference type="PROSITE" id="PS00041">
    <property type="entry name" value="HTH_ARAC_FAMILY_1"/>
    <property type="match status" value="1"/>
</dbReference>
<dbReference type="SUPFAM" id="SSF46689">
    <property type="entry name" value="Homeodomain-like"/>
    <property type="match status" value="1"/>
</dbReference>
<keyword evidence="1" id="KW-0678">Repressor</keyword>
<dbReference type="InterPro" id="IPR018062">
    <property type="entry name" value="HTH_AraC-typ_CS"/>
</dbReference>
<dbReference type="InterPro" id="IPR011051">
    <property type="entry name" value="RmlC_Cupin_sf"/>
</dbReference>
<gene>
    <name evidence="7" type="ORF">OU5_1366</name>
</gene>
<keyword evidence="4" id="KW-0010">Activator</keyword>
<dbReference type="Pfam" id="PF12833">
    <property type="entry name" value="HTH_18"/>
    <property type="match status" value="1"/>
</dbReference>
<keyword evidence="5" id="KW-0804">Transcription</keyword>
<proteinExistence type="predicted"/>
<dbReference type="InterPro" id="IPR018060">
    <property type="entry name" value="HTH_AraC"/>
</dbReference>
<dbReference type="EMBL" id="CP005960">
    <property type="protein sequence ID" value="AHZ68445.1"/>
    <property type="molecule type" value="Genomic_DNA"/>
</dbReference>
<dbReference type="PROSITE" id="PS01124">
    <property type="entry name" value="HTH_ARAC_FAMILY_2"/>
    <property type="match status" value="1"/>
</dbReference>
<dbReference type="PANTHER" id="PTHR11019">
    <property type="entry name" value="HTH-TYPE TRANSCRIPTIONAL REGULATOR NIMR"/>
    <property type="match status" value="1"/>
</dbReference>
<dbReference type="CDD" id="cd06124">
    <property type="entry name" value="cupin_NimR-like_N"/>
    <property type="match status" value="1"/>
</dbReference>
<evidence type="ECO:0000256" key="3">
    <source>
        <dbReference type="ARBA" id="ARBA00023125"/>
    </source>
</evidence>
<keyword evidence="2" id="KW-0805">Transcription regulation</keyword>
<evidence type="ECO:0000256" key="2">
    <source>
        <dbReference type="ARBA" id="ARBA00023015"/>
    </source>
</evidence>
<keyword evidence="3" id="KW-0238">DNA-binding</keyword>
<dbReference type="KEGG" id="pman:OU5_1366"/>
<dbReference type="InterPro" id="IPR003313">
    <property type="entry name" value="AraC-bd"/>
</dbReference>
<dbReference type="Proteomes" id="UP000026913">
    <property type="component" value="Chromosome"/>
</dbReference>
<dbReference type="SUPFAM" id="SSF51182">
    <property type="entry name" value="RmlC-like cupins"/>
    <property type="match status" value="1"/>
</dbReference>
<dbReference type="GO" id="GO:0009893">
    <property type="term" value="P:positive regulation of metabolic process"/>
    <property type="evidence" value="ECO:0007669"/>
    <property type="project" value="UniProtKB-ARBA"/>
</dbReference>
<dbReference type="FunFam" id="1.10.10.60:FF:000132">
    <property type="entry name" value="AraC family transcriptional regulator"/>
    <property type="match status" value="1"/>
</dbReference>
<organism evidence="7 8">
    <name type="scientific">Pseudomonas mandelii JR-1</name>
    <dbReference type="NCBI Taxonomy" id="1147786"/>
    <lineage>
        <taxon>Bacteria</taxon>
        <taxon>Pseudomonadati</taxon>
        <taxon>Pseudomonadota</taxon>
        <taxon>Gammaproteobacteria</taxon>
        <taxon>Pseudomonadales</taxon>
        <taxon>Pseudomonadaceae</taxon>
        <taxon>Pseudomonas</taxon>
    </lineage>
</organism>
<dbReference type="PANTHER" id="PTHR11019:SF159">
    <property type="entry name" value="TRANSCRIPTIONAL REGULATOR-RELATED"/>
    <property type="match status" value="1"/>
</dbReference>
<dbReference type="InterPro" id="IPR020449">
    <property type="entry name" value="Tscrpt_reg_AraC-type_HTH"/>
</dbReference>
<evidence type="ECO:0000256" key="4">
    <source>
        <dbReference type="ARBA" id="ARBA00023159"/>
    </source>
</evidence>
<dbReference type="Pfam" id="PF02311">
    <property type="entry name" value="AraC_binding"/>
    <property type="match status" value="1"/>
</dbReference>
<dbReference type="GO" id="GO:0003700">
    <property type="term" value="F:DNA-binding transcription factor activity"/>
    <property type="evidence" value="ECO:0007669"/>
    <property type="project" value="InterPro"/>
</dbReference>
<evidence type="ECO:0000313" key="7">
    <source>
        <dbReference type="EMBL" id="AHZ68445.1"/>
    </source>
</evidence>